<dbReference type="FunFam" id="3.30.160.60:FF:000201">
    <property type="entry name" value="C2H2 finger domain protein (Gli3)"/>
    <property type="match status" value="1"/>
</dbReference>
<evidence type="ECO:0000256" key="7">
    <source>
        <dbReference type="PROSITE-ProRule" id="PRU00042"/>
    </source>
</evidence>
<evidence type="ECO:0000256" key="3">
    <source>
        <dbReference type="ARBA" id="ARBA00022737"/>
    </source>
</evidence>
<gene>
    <name evidence="10" type="ORF">FN846DRAFT_943186</name>
</gene>
<protein>
    <recommendedName>
        <fullName evidence="9">C2H2-type domain-containing protein</fullName>
    </recommendedName>
</protein>
<dbReference type="Gene3D" id="3.30.160.60">
    <property type="entry name" value="Classic Zinc Finger"/>
    <property type="match status" value="3"/>
</dbReference>
<accession>A0A5J5F0Y3</accession>
<comment type="subcellular location">
    <subcellularLocation>
        <location evidence="1">Nucleus</location>
    </subcellularLocation>
</comment>
<dbReference type="Pfam" id="PF00096">
    <property type="entry name" value="zf-C2H2"/>
    <property type="match status" value="1"/>
</dbReference>
<dbReference type="OrthoDB" id="3214149at2759"/>
<dbReference type="PROSITE" id="PS00028">
    <property type="entry name" value="ZINC_FINGER_C2H2_1"/>
    <property type="match status" value="2"/>
</dbReference>
<keyword evidence="4 7" id="KW-0863">Zinc-finger</keyword>
<dbReference type="InterPro" id="IPR043359">
    <property type="entry name" value="GLI-like"/>
</dbReference>
<dbReference type="GO" id="GO:0000981">
    <property type="term" value="F:DNA-binding transcription factor activity, RNA polymerase II-specific"/>
    <property type="evidence" value="ECO:0007669"/>
    <property type="project" value="TreeGrafter"/>
</dbReference>
<sequence length="280" mass="31407">MSTPSSPLSSYSSPSPPASPPPKRRASTAFSSTHTHSSPSRDIDMSSDVSSDTSGSVPNSPGVVDAHEEDPAEQVSVCRWDGCGVDLGNMDDLVKHIHDEHIGTRKATYACQWDDCSRKGMAHASGYALRAHMRSHTKEKPFYCTLPECDRSFTRSDALAKHMRTVHETEALRPSDPVPKSHSNHPSHLRPLPRDRAVGQYAPEDGYDSDEEKLPPKELFKLLKQKQTWAEEEQVELKETLEKLDRKRREAWIKKEMLLNKVLDLELGAEEAKKVSLDWV</sequence>
<keyword evidence="5" id="KW-0862">Zinc</keyword>
<dbReference type="AlphaFoldDB" id="A0A5J5F0Y3"/>
<dbReference type="InParanoid" id="A0A5J5F0Y3"/>
<reference evidence="10 11" key="1">
    <citation type="submission" date="2019-09" db="EMBL/GenBank/DDBJ databases">
        <title>Draft genome of the ectomycorrhizal ascomycete Sphaerosporella brunnea.</title>
        <authorList>
            <consortium name="DOE Joint Genome Institute"/>
            <person name="Benucci G.M."/>
            <person name="Marozzi G."/>
            <person name="Antonielli L."/>
            <person name="Sanchez S."/>
            <person name="Marco P."/>
            <person name="Wang X."/>
            <person name="Falini L.B."/>
            <person name="Barry K."/>
            <person name="Haridas S."/>
            <person name="Lipzen A."/>
            <person name="Labutti K."/>
            <person name="Grigoriev I.V."/>
            <person name="Murat C."/>
            <person name="Martin F."/>
            <person name="Albertini E."/>
            <person name="Donnini D."/>
            <person name="Bonito G."/>
        </authorList>
    </citation>
    <scope>NUCLEOTIDE SEQUENCE [LARGE SCALE GENOMIC DNA]</scope>
    <source>
        <strain evidence="10 11">Sb_GMNB300</strain>
    </source>
</reference>
<keyword evidence="11" id="KW-1185">Reference proteome</keyword>
<dbReference type="PROSITE" id="PS50157">
    <property type="entry name" value="ZINC_FINGER_C2H2_2"/>
    <property type="match status" value="2"/>
</dbReference>
<evidence type="ECO:0000256" key="8">
    <source>
        <dbReference type="SAM" id="MobiDB-lite"/>
    </source>
</evidence>
<proteinExistence type="predicted"/>
<dbReference type="InterPro" id="IPR036236">
    <property type="entry name" value="Znf_C2H2_sf"/>
</dbReference>
<evidence type="ECO:0000256" key="6">
    <source>
        <dbReference type="ARBA" id="ARBA00023242"/>
    </source>
</evidence>
<dbReference type="EMBL" id="VXIS01000060">
    <property type="protein sequence ID" value="KAA8909192.1"/>
    <property type="molecule type" value="Genomic_DNA"/>
</dbReference>
<dbReference type="InterPro" id="IPR013087">
    <property type="entry name" value="Znf_C2H2_type"/>
</dbReference>
<keyword evidence="2" id="KW-0479">Metal-binding</keyword>
<keyword evidence="3" id="KW-0677">Repeat</keyword>
<feature type="region of interest" description="Disordered" evidence="8">
    <location>
        <begin position="167"/>
        <end position="212"/>
    </location>
</feature>
<comment type="caution">
    <text evidence="10">The sequence shown here is derived from an EMBL/GenBank/DDBJ whole genome shotgun (WGS) entry which is preliminary data.</text>
</comment>
<feature type="region of interest" description="Disordered" evidence="8">
    <location>
        <begin position="1"/>
        <end position="71"/>
    </location>
</feature>
<dbReference type="PANTHER" id="PTHR45718">
    <property type="entry name" value="TRANSCRIPTIONAL ACTIVATOR CUBITUS INTERRUPTUS"/>
    <property type="match status" value="1"/>
</dbReference>
<dbReference type="PANTHER" id="PTHR45718:SF4">
    <property type="entry name" value="TRANSCRIPTIONAL ACTIVATOR CUBITUS INTERRUPTUS"/>
    <property type="match status" value="1"/>
</dbReference>
<dbReference type="GO" id="GO:0005634">
    <property type="term" value="C:nucleus"/>
    <property type="evidence" value="ECO:0007669"/>
    <property type="project" value="UniProtKB-SubCell"/>
</dbReference>
<organism evidence="10 11">
    <name type="scientific">Sphaerosporella brunnea</name>
    <dbReference type="NCBI Taxonomy" id="1250544"/>
    <lineage>
        <taxon>Eukaryota</taxon>
        <taxon>Fungi</taxon>
        <taxon>Dikarya</taxon>
        <taxon>Ascomycota</taxon>
        <taxon>Pezizomycotina</taxon>
        <taxon>Pezizomycetes</taxon>
        <taxon>Pezizales</taxon>
        <taxon>Pyronemataceae</taxon>
        <taxon>Sphaerosporella</taxon>
    </lineage>
</organism>
<evidence type="ECO:0000256" key="5">
    <source>
        <dbReference type="ARBA" id="ARBA00022833"/>
    </source>
</evidence>
<dbReference type="SUPFAM" id="SSF57667">
    <property type="entry name" value="beta-beta-alpha zinc fingers"/>
    <property type="match status" value="2"/>
</dbReference>
<dbReference type="Pfam" id="PF23561">
    <property type="entry name" value="zf-C2H2_15"/>
    <property type="match status" value="1"/>
</dbReference>
<evidence type="ECO:0000256" key="2">
    <source>
        <dbReference type="ARBA" id="ARBA00022723"/>
    </source>
</evidence>
<evidence type="ECO:0000313" key="11">
    <source>
        <dbReference type="Proteomes" id="UP000326924"/>
    </source>
</evidence>
<evidence type="ECO:0000259" key="9">
    <source>
        <dbReference type="PROSITE" id="PS50157"/>
    </source>
</evidence>
<dbReference type="SMART" id="SM00355">
    <property type="entry name" value="ZnF_C2H2"/>
    <property type="match status" value="3"/>
</dbReference>
<dbReference type="InterPro" id="IPR056436">
    <property type="entry name" value="Znf-C2H2_ZIC1-5/GLI1-3-like"/>
</dbReference>
<evidence type="ECO:0000313" key="10">
    <source>
        <dbReference type="EMBL" id="KAA8909192.1"/>
    </source>
</evidence>
<feature type="compositionally biased region" description="Low complexity" evidence="8">
    <location>
        <begin position="45"/>
        <end position="56"/>
    </location>
</feature>
<dbReference type="GO" id="GO:0008270">
    <property type="term" value="F:zinc ion binding"/>
    <property type="evidence" value="ECO:0007669"/>
    <property type="project" value="UniProtKB-KW"/>
</dbReference>
<feature type="domain" description="C2H2-type" evidence="9">
    <location>
        <begin position="142"/>
        <end position="172"/>
    </location>
</feature>
<keyword evidence="6" id="KW-0539">Nucleus</keyword>
<evidence type="ECO:0000256" key="1">
    <source>
        <dbReference type="ARBA" id="ARBA00004123"/>
    </source>
</evidence>
<dbReference type="GO" id="GO:0000978">
    <property type="term" value="F:RNA polymerase II cis-regulatory region sequence-specific DNA binding"/>
    <property type="evidence" value="ECO:0007669"/>
    <property type="project" value="TreeGrafter"/>
</dbReference>
<feature type="compositionally biased region" description="Low complexity" evidence="8">
    <location>
        <begin position="1"/>
        <end position="13"/>
    </location>
</feature>
<dbReference type="Proteomes" id="UP000326924">
    <property type="component" value="Unassembled WGS sequence"/>
</dbReference>
<feature type="compositionally biased region" description="Low complexity" evidence="8">
    <location>
        <begin position="27"/>
        <end position="38"/>
    </location>
</feature>
<name>A0A5J5F0Y3_9PEZI</name>
<evidence type="ECO:0000256" key="4">
    <source>
        <dbReference type="ARBA" id="ARBA00022771"/>
    </source>
</evidence>
<feature type="domain" description="C2H2-type" evidence="9">
    <location>
        <begin position="109"/>
        <end position="141"/>
    </location>
</feature>
<dbReference type="FunFam" id="3.30.160.60:FF:000031">
    <property type="entry name" value="GLI family zinc finger 3"/>
    <property type="match status" value="1"/>
</dbReference>